<dbReference type="InterPro" id="IPR017517">
    <property type="entry name" value="Maleyloyr_isom"/>
</dbReference>
<dbReference type="EMBL" id="JBHSIS010000022">
    <property type="protein sequence ID" value="MFC4858223.1"/>
    <property type="molecule type" value="Genomic_DNA"/>
</dbReference>
<evidence type="ECO:0000259" key="1">
    <source>
        <dbReference type="Pfam" id="PF11716"/>
    </source>
</evidence>
<comment type="caution">
    <text evidence="2">The sequence shown here is derived from an EMBL/GenBank/DDBJ whole genome shotgun (WGS) entry which is preliminary data.</text>
</comment>
<organism evidence="2 3">
    <name type="scientific">Actinophytocola glycyrrhizae</name>
    <dbReference type="NCBI Taxonomy" id="2044873"/>
    <lineage>
        <taxon>Bacteria</taxon>
        <taxon>Bacillati</taxon>
        <taxon>Actinomycetota</taxon>
        <taxon>Actinomycetes</taxon>
        <taxon>Pseudonocardiales</taxon>
        <taxon>Pseudonocardiaceae</taxon>
    </lineage>
</organism>
<feature type="domain" description="Mycothiol-dependent maleylpyruvate isomerase metal-binding" evidence="1">
    <location>
        <begin position="7"/>
        <end position="116"/>
    </location>
</feature>
<dbReference type="InterPro" id="IPR024344">
    <property type="entry name" value="MDMPI_metal-binding"/>
</dbReference>
<dbReference type="RefSeq" id="WP_378060549.1">
    <property type="nucleotide sequence ID" value="NZ_JBHSIS010000022.1"/>
</dbReference>
<gene>
    <name evidence="2" type="ORF">ACFPCV_32400</name>
</gene>
<dbReference type="InterPro" id="IPR017520">
    <property type="entry name" value="CHP03086"/>
</dbReference>
<protein>
    <submittedName>
        <fullName evidence="2">TIGR03086 family metal-binding protein</fullName>
    </submittedName>
</protein>
<evidence type="ECO:0000313" key="3">
    <source>
        <dbReference type="Proteomes" id="UP001595859"/>
    </source>
</evidence>
<dbReference type="Proteomes" id="UP001595859">
    <property type="component" value="Unassembled WGS sequence"/>
</dbReference>
<dbReference type="InterPro" id="IPR034660">
    <property type="entry name" value="DinB/YfiT-like"/>
</dbReference>
<accession>A0ABV9SBH8</accession>
<reference evidence="3" key="1">
    <citation type="journal article" date="2019" name="Int. J. Syst. Evol. Microbiol.">
        <title>The Global Catalogue of Microorganisms (GCM) 10K type strain sequencing project: providing services to taxonomists for standard genome sequencing and annotation.</title>
        <authorList>
            <consortium name="The Broad Institute Genomics Platform"/>
            <consortium name="The Broad Institute Genome Sequencing Center for Infectious Disease"/>
            <person name="Wu L."/>
            <person name="Ma J."/>
        </authorList>
    </citation>
    <scope>NUCLEOTIDE SEQUENCE [LARGE SCALE GENOMIC DNA]</scope>
    <source>
        <strain evidence="3">ZS-22-S1</strain>
    </source>
</reference>
<dbReference type="NCBIfam" id="TIGR03083">
    <property type="entry name" value="maleylpyruvate isomerase family mycothiol-dependent enzyme"/>
    <property type="match status" value="1"/>
</dbReference>
<dbReference type="NCBIfam" id="TIGR03086">
    <property type="entry name" value="TIGR03086 family metal-binding protein"/>
    <property type="match status" value="1"/>
</dbReference>
<sequence length="186" mass="19484">MSHMSTSADALADIVRAIKPGQLTDPTPCAEFDVRELVHHLLYWGPSLEGAARKENVPPSDVETADWRGALLAQLTRTVAAWAPASAWEGTTSMGPARVVGEMVVGELVVHAWDLARATGQSLDLPADLLAYVYDGVAAGADQGREMGLYGPAVPVPPDAPVLDRILGLTGRDPAWVGAAAPSAAR</sequence>
<dbReference type="Pfam" id="PF11716">
    <property type="entry name" value="MDMPI_N"/>
    <property type="match status" value="1"/>
</dbReference>
<proteinExistence type="predicted"/>
<keyword evidence="3" id="KW-1185">Reference proteome</keyword>
<evidence type="ECO:0000313" key="2">
    <source>
        <dbReference type="EMBL" id="MFC4858223.1"/>
    </source>
</evidence>
<name>A0ABV9SBH8_9PSEU</name>
<dbReference type="SUPFAM" id="SSF109854">
    <property type="entry name" value="DinB/YfiT-like putative metalloenzymes"/>
    <property type="match status" value="1"/>
</dbReference>